<dbReference type="NCBIfam" id="TIGR01549">
    <property type="entry name" value="HAD-SF-IA-v1"/>
    <property type="match status" value="1"/>
</dbReference>
<dbReference type="RefSeq" id="WP_328965335.1">
    <property type="nucleotide sequence ID" value="NZ_CP108090.1"/>
</dbReference>
<name>A0ABZ1TQW4_STRVG</name>
<keyword evidence="2 4" id="KW-0378">Hydrolase</keyword>
<sequence>MNGVPSSPTWWITGPDAFRAPCGLSGVVRRGFFGLSADGDTGWSPASITARGLLLIVPLLMLDLDNTLIDRDAAFRDAVTTFLAEHHLPATDVTWVMTADAGGYTARHDVATAMNDRFRGRVPATAVQALLDRGGADHVVLTDAARAALDRVSADGWTCVIVTNGRTVQQEAKIFRTGLDRLVQGWVISEKVGFKKPDPKIFHAAAGAVGVPLAGAWIIGDSAPADIAGADALGLRSIWVSNGRTWSYDSYGPTRIAEDFATAIDRLISTTR</sequence>
<dbReference type="SUPFAM" id="SSF56784">
    <property type="entry name" value="HAD-like"/>
    <property type="match status" value="1"/>
</dbReference>
<dbReference type="InterPro" id="IPR041492">
    <property type="entry name" value="HAD_2"/>
</dbReference>
<comment type="cofactor">
    <cofactor evidence="1">
        <name>Mg(2+)</name>
        <dbReference type="ChEBI" id="CHEBI:18420"/>
    </cofactor>
</comment>
<keyword evidence="3" id="KW-0460">Magnesium</keyword>
<accession>A0ABZ1TQW4</accession>
<organism evidence="4 5">
    <name type="scientific">Streptomyces virginiae</name>
    <name type="common">Streptomyces cinnamonensis</name>
    <dbReference type="NCBI Taxonomy" id="1961"/>
    <lineage>
        <taxon>Bacteria</taxon>
        <taxon>Bacillati</taxon>
        <taxon>Actinomycetota</taxon>
        <taxon>Actinomycetes</taxon>
        <taxon>Kitasatosporales</taxon>
        <taxon>Streptomycetaceae</taxon>
        <taxon>Streptomyces</taxon>
    </lineage>
</organism>
<dbReference type="PANTHER" id="PTHR46470">
    <property type="entry name" value="N-ACYLNEURAMINATE-9-PHOSPHATASE"/>
    <property type="match status" value="1"/>
</dbReference>
<gene>
    <name evidence="4" type="ORF">OG517_40060</name>
</gene>
<dbReference type="SFLD" id="SFLDG01129">
    <property type="entry name" value="C1.5:_HAD__Beta-PGM__Phosphata"/>
    <property type="match status" value="1"/>
</dbReference>
<dbReference type="EMBL" id="CP108090">
    <property type="protein sequence ID" value="WUQ17106.1"/>
    <property type="molecule type" value="Genomic_DNA"/>
</dbReference>
<dbReference type="Proteomes" id="UP001432039">
    <property type="component" value="Chromosome"/>
</dbReference>
<dbReference type="SFLD" id="SFLDS00003">
    <property type="entry name" value="Haloacid_Dehalogenase"/>
    <property type="match status" value="1"/>
</dbReference>
<evidence type="ECO:0000313" key="4">
    <source>
        <dbReference type="EMBL" id="WUQ17106.1"/>
    </source>
</evidence>
<dbReference type="Gene3D" id="1.20.120.710">
    <property type="entry name" value="Haloacid dehalogenase hydrolase-like domain"/>
    <property type="match status" value="1"/>
</dbReference>
<dbReference type="InterPro" id="IPR036412">
    <property type="entry name" value="HAD-like_sf"/>
</dbReference>
<evidence type="ECO:0000256" key="1">
    <source>
        <dbReference type="ARBA" id="ARBA00001946"/>
    </source>
</evidence>
<evidence type="ECO:0000256" key="2">
    <source>
        <dbReference type="ARBA" id="ARBA00022801"/>
    </source>
</evidence>
<dbReference type="InterPro" id="IPR023214">
    <property type="entry name" value="HAD_sf"/>
</dbReference>
<dbReference type="PRINTS" id="PR00413">
    <property type="entry name" value="HADHALOGNASE"/>
</dbReference>
<dbReference type="Gene3D" id="3.40.50.1000">
    <property type="entry name" value="HAD superfamily/HAD-like"/>
    <property type="match status" value="1"/>
</dbReference>
<dbReference type="InterPro" id="IPR006439">
    <property type="entry name" value="HAD-SF_hydro_IA"/>
</dbReference>
<reference evidence="4" key="1">
    <citation type="submission" date="2022-10" db="EMBL/GenBank/DDBJ databases">
        <title>The complete genomes of actinobacterial strains from the NBC collection.</title>
        <authorList>
            <person name="Joergensen T.S."/>
            <person name="Alvarez Arevalo M."/>
            <person name="Sterndorff E.B."/>
            <person name="Faurdal D."/>
            <person name="Vuksanovic O."/>
            <person name="Mourched A.-S."/>
            <person name="Charusanti P."/>
            <person name="Shaw S."/>
            <person name="Blin K."/>
            <person name="Weber T."/>
        </authorList>
    </citation>
    <scope>NUCLEOTIDE SEQUENCE</scope>
    <source>
        <strain evidence="4">NBC_00248</strain>
    </source>
</reference>
<dbReference type="Pfam" id="PF13419">
    <property type="entry name" value="HAD_2"/>
    <property type="match status" value="1"/>
</dbReference>
<evidence type="ECO:0000256" key="3">
    <source>
        <dbReference type="ARBA" id="ARBA00022842"/>
    </source>
</evidence>
<evidence type="ECO:0000313" key="5">
    <source>
        <dbReference type="Proteomes" id="UP001432039"/>
    </source>
</evidence>
<protein>
    <submittedName>
        <fullName evidence="4">HAD family hydrolase</fullName>
    </submittedName>
</protein>
<keyword evidence="5" id="KW-1185">Reference proteome</keyword>
<proteinExistence type="predicted"/>
<dbReference type="InterPro" id="IPR051400">
    <property type="entry name" value="HAD-like_hydrolase"/>
</dbReference>
<dbReference type="GO" id="GO:0016787">
    <property type="term" value="F:hydrolase activity"/>
    <property type="evidence" value="ECO:0007669"/>
    <property type="project" value="UniProtKB-KW"/>
</dbReference>